<dbReference type="AlphaFoldDB" id="A0A1V2TCT7"/>
<accession>A0A1V2TCT7</accession>
<comment type="caution">
    <text evidence="1">The sequence shown here is derived from an EMBL/GenBank/DDBJ whole genome shotgun (WGS) entry which is preliminary data.</text>
</comment>
<proteinExistence type="predicted"/>
<reference evidence="1 2" key="1">
    <citation type="journal article" date="2016" name="Antonie Van Leeuwenhoek">
        <title>Nocardia donostiensis sp. nov., isolated from human respiratory specimens.</title>
        <authorList>
            <person name="Ercibengoa M."/>
            <person name="Bell M."/>
            <person name="Marimon J.M."/>
            <person name="Humrighouse B."/>
            <person name="Klenk H.P."/>
            <person name="Potter G."/>
            <person name="Perez-Trallero E."/>
        </authorList>
    </citation>
    <scope>NUCLEOTIDE SEQUENCE [LARGE SCALE GENOMIC DNA]</scope>
    <source>
        <strain evidence="1 2">X1655</strain>
    </source>
</reference>
<dbReference type="Pfam" id="PF20060">
    <property type="entry name" value="DUF6459"/>
    <property type="match status" value="1"/>
</dbReference>
<name>A0A1V2TCT7_9NOCA</name>
<organism evidence="1 2">
    <name type="scientific">Nocardia donostiensis</name>
    <dbReference type="NCBI Taxonomy" id="1538463"/>
    <lineage>
        <taxon>Bacteria</taxon>
        <taxon>Bacillati</taxon>
        <taxon>Actinomycetota</taxon>
        <taxon>Actinomycetes</taxon>
        <taxon>Mycobacteriales</taxon>
        <taxon>Nocardiaceae</taxon>
        <taxon>Nocardia</taxon>
    </lineage>
</organism>
<protein>
    <submittedName>
        <fullName evidence="1">Uncharacterized protein</fullName>
    </submittedName>
</protein>
<gene>
    <name evidence="1" type="ORF">B0T46_18565</name>
</gene>
<dbReference type="InterPro" id="IPR045596">
    <property type="entry name" value="DUF6459"/>
</dbReference>
<sequence>MRIVLEVLDRRRPVTQLTAFAAPHVLAALRTLVTGDHAPGRSLGPAVLSRVRVITVDERTAEVCASYQRGPRHFALAARITRTRKTGWQLTALRVR</sequence>
<evidence type="ECO:0000313" key="1">
    <source>
        <dbReference type="EMBL" id="ONM47278.1"/>
    </source>
</evidence>
<dbReference type="EMBL" id="MUMY01000016">
    <property type="protein sequence ID" value="ONM47278.1"/>
    <property type="molecule type" value="Genomic_DNA"/>
</dbReference>
<dbReference type="Proteomes" id="UP000188836">
    <property type="component" value="Unassembled WGS sequence"/>
</dbReference>
<keyword evidence="2" id="KW-1185">Reference proteome</keyword>
<evidence type="ECO:0000313" key="2">
    <source>
        <dbReference type="Proteomes" id="UP000188836"/>
    </source>
</evidence>